<dbReference type="EMBL" id="VUMW01000005">
    <property type="protein sequence ID" value="MST79425.1"/>
    <property type="molecule type" value="Genomic_DNA"/>
</dbReference>
<dbReference type="AlphaFoldDB" id="A0A844FME2"/>
<comment type="caution">
    <text evidence="1">The sequence shown here is derived from an EMBL/GenBank/DDBJ whole genome shotgun (WGS) entry which is preliminary data.</text>
</comment>
<gene>
    <name evidence="1" type="ORF">FYJ61_02790</name>
</gene>
<protein>
    <submittedName>
        <fullName evidence="1">Uncharacterized protein</fullName>
    </submittedName>
</protein>
<proteinExistence type="predicted"/>
<sequence length="61" mass="6701">MIAMKVLDTLYIPDLDSTYVAFQSSEPLNGHKYIKLDASPGLIPVVLFAAAIIKFLTSEDD</sequence>
<evidence type="ECO:0000313" key="2">
    <source>
        <dbReference type="Proteomes" id="UP000452141"/>
    </source>
</evidence>
<accession>A0A844FME2</accession>
<dbReference type="Proteomes" id="UP000452141">
    <property type="component" value="Unassembled WGS sequence"/>
</dbReference>
<organism evidence="1 2">
    <name type="scientific">Lactobacillus equicursoris</name>
    <dbReference type="NCBI Taxonomy" id="420645"/>
    <lineage>
        <taxon>Bacteria</taxon>
        <taxon>Bacillati</taxon>
        <taxon>Bacillota</taxon>
        <taxon>Bacilli</taxon>
        <taxon>Lactobacillales</taxon>
        <taxon>Lactobacillaceae</taxon>
        <taxon>Lactobacillus</taxon>
    </lineage>
</organism>
<name>A0A844FME2_9LACO</name>
<reference evidence="1 2" key="1">
    <citation type="submission" date="2019-08" db="EMBL/GenBank/DDBJ databases">
        <title>In-depth cultivation of the pig gut microbiome towards novel bacterial diversity and tailored functional studies.</title>
        <authorList>
            <person name="Wylensek D."/>
            <person name="Hitch T.C.A."/>
            <person name="Clavel T."/>
        </authorList>
    </citation>
    <scope>NUCLEOTIDE SEQUENCE [LARGE SCALE GENOMIC DNA]</scope>
    <source>
        <strain evidence="1 2">WCA-470BD-2E</strain>
    </source>
</reference>
<evidence type="ECO:0000313" key="1">
    <source>
        <dbReference type="EMBL" id="MST79425.1"/>
    </source>
</evidence>
<dbReference type="RefSeq" id="WP_154486505.1">
    <property type="nucleotide sequence ID" value="NZ_VUMW01000005.1"/>
</dbReference>